<evidence type="ECO:0000256" key="7">
    <source>
        <dbReference type="RuleBase" id="RU363069"/>
    </source>
</evidence>
<comment type="subunit">
    <text evidence="2 7">Heterodimer of SbcC and SbcD.</text>
</comment>
<dbReference type="InterPro" id="IPR050535">
    <property type="entry name" value="DNA_Repair-Maintenance_Comp"/>
</dbReference>
<evidence type="ECO:0000256" key="2">
    <source>
        <dbReference type="ARBA" id="ARBA00011322"/>
    </source>
</evidence>
<organism evidence="10 11">
    <name type="scientific">Sedimentibacter acidaminivorans</name>
    <dbReference type="NCBI Taxonomy" id="913099"/>
    <lineage>
        <taxon>Bacteria</taxon>
        <taxon>Bacillati</taxon>
        <taxon>Bacillota</taxon>
        <taxon>Tissierellia</taxon>
        <taxon>Sedimentibacter</taxon>
    </lineage>
</organism>
<keyword evidence="11" id="KW-1185">Reference proteome</keyword>
<accession>A0ABS4GCV1</accession>
<dbReference type="InterPro" id="IPR004593">
    <property type="entry name" value="SbcD"/>
</dbReference>
<evidence type="ECO:0000259" key="9">
    <source>
        <dbReference type="Pfam" id="PF12320"/>
    </source>
</evidence>
<reference evidence="10 11" key="1">
    <citation type="submission" date="2021-03" db="EMBL/GenBank/DDBJ databases">
        <title>Genomic Encyclopedia of Type Strains, Phase IV (KMG-IV): sequencing the most valuable type-strain genomes for metagenomic binning, comparative biology and taxonomic classification.</title>
        <authorList>
            <person name="Goeker M."/>
        </authorList>
    </citation>
    <scope>NUCLEOTIDE SEQUENCE [LARGE SCALE GENOMIC DNA]</scope>
    <source>
        <strain evidence="10 11">DSM 24004</strain>
    </source>
</reference>
<evidence type="ECO:0000313" key="11">
    <source>
        <dbReference type="Proteomes" id="UP001519342"/>
    </source>
</evidence>
<evidence type="ECO:0000256" key="4">
    <source>
        <dbReference type="ARBA" id="ARBA00022722"/>
    </source>
</evidence>
<keyword evidence="6 7" id="KW-0269">Exonuclease</keyword>
<dbReference type="InterPro" id="IPR004843">
    <property type="entry name" value="Calcineurin-like_PHP"/>
</dbReference>
<comment type="similarity">
    <text evidence="1 7">Belongs to the SbcD family.</text>
</comment>
<comment type="function">
    <text evidence="7">SbcCD cleaves DNA hairpin structures. These structures can inhibit DNA replication and are intermediates in certain DNA recombination reactions. The complex acts as a 3'-&gt;5' double strand exonuclease that can open hairpins. It also has a 5' single-strand endonuclease activity.</text>
</comment>
<dbReference type="Pfam" id="PF12320">
    <property type="entry name" value="SbcD_C"/>
    <property type="match status" value="1"/>
</dbReference>
<dbReference type="InterPro" id="IPR026843">
    <property type="entry name" value="SbcD_C"/>
</dbReference>
<comment type="caution">
    <text evidence="10">The sequence shown here is derived from an EMBL/GenBank/DDBJ whole genome shotgun (WGS) entry which is preliminary data.</text>
</comment>
<dbReference type="NCBIfam" id="TIGR00619">
    <property type="entry name" value="sbcd"/>
    <property type="match status" value="1"/>
</dbReference>
<name>A0ABS4GCV1_9FIRM</name>
<keyword evidence="7" id="KW-0255">Endonuclease</keyword>
<keyword evidence="7" id="KW-0233">DNA recombination</keyword>
<keyword evidence="4 7" id="KW-0540">Nuclease</keyword>
<proteinExistence type="inferred from homology"/>
<dbReference type="GO" id="GO:0004527">
    <property type="term" value="F:exonuclease activity"/>
    <property type="evidence" value="ECO:0007669"/>
    <property type="project" value="UniProtKB-KW"/>
</dbReference>
<dbReference type="RefSeq" id="WP_209511235.1">
    <property type="nucleotide sequence ID" value="NZ_JAGGKS010000003.1"/>
</dbReference>
<dbReference type="Gene3D" id="3.60.21.10">
    <property type="match status" value="1"/>
</dbReference>
<dbReference type="PANTHER" id="PTHR30337:SF0">
    <property type="entry name" value="NUCLEASE SBCCD SUBUNIT D"/>
    <property type="match status" value="1"/>
</dbReference>
<feature type="domain" description="Calcineurin-like phosphoesterase" evidence="8">
    <location>
        <begin position="1"/>
        <end position="217"/>
    </location>
</feature>
<evidence type="ECO:0000259" key="8">
    <source>
        <dbReference type="Pfam" id="PF00149"/>
    </source>
</evidence>
<dbReference type="PANTHER" id="PTHR30337">
    <property type="entry name" value="COMPONENT OF ATP-DEPENDENT DSDNA EXONUCLEASE"/>
    <property type="match status" value="1"/>
</dbReference>
<evidence type="ECO:0000313" key="10">
    <source>
        <dbReference type="EMBL" id="MBP1925504.1"/>
    </source>
</evidence>
<keyword evidence="5 7" id="KW-0378">Hydrolase</keyword>
<dbReference type="Proteomes" id="UP001519342">
    <property type="component" value="Unassembled WGS sequence"/>
</dbReference>
<dbReference type="EMBL" id="JAGGKS010000003">
    <property type="protein sequence ID" value="MBP1925504.1"/>
    <property type="molecule type" value="Genomic_DNA"/>
</dbReference>
<dbReference type="Pfam" id="PF00149">
    <property type="entry name" value="Metallophos"/>
    <property type="match status" value="1"/>
</dbReference>
<evidence type="ECO:0000256" key="6">
    <source>
        <dbReference type="ARBA" id="ARBA00022839"/>
    </source>
</evidence>
<dbReference type="InterPro" id="IPR041796">
    <property type="entry name" value="Mre11_N"/>
</dbReference>
<keyword evidence="7" id="KW-0235">DNA replication</keyword>
<evidence type="ECO:0000256" key="5">
    <source>
        <dbReference type="ARBA" id="ARBA00022801"/>
    </source>
</evidence>
<sequence>MKFMHLSDLHIGKRVNEFNMLEDQKYILNEIIKIADNIEPNVILIAGDIYDKSMPSAEAVELFDEFLTEIAKRNLKCFVISGNHDSAERIAFGSRIMEGQGIYMSKVFGGRIDPIVLKDSIGEINLYMLPFIKPANVRRFYPDSEIESYEDAIKTVIENSHIDITKRNILVAHQFVTNSGIEPDRCDSENISVGGLDMVDASVFDCFDYVALGHLHGPQKIGRDTIRYAGSPLKYSFSESRQNKSITVIDFDKKENIKTEKIPLIPLRDMREIKGPINELVNPENYKGTNLDDYIHITLTDEDDIMDAIGKLRMVYPNVMRLDFDNKQSRALGINQVPENINLKSHCELFKEFYTLQNNDDLDDFKIKIISELFEELGGVM</sequence>
<dbReference type="SUPFAM" id="SSF56300">
    <property type="entry name" value="Metallo-dependent phosphatases"/>
    <property type="match status" value="1"/>
</dbReference>
<feature type="domain" description="Nuclease SbcCD subunit D C-terminal" evidence="9">
    <location>
        <begin position="266"/>
        <end position="357"/>
    </location>
</feature>
<evidence type="ECO:0000256" key="1">
    <source>
        <dbReference type="ARBA" id="ARBA00010555"/>
    </source>
</evidence>
<protein>
    <recommendedName>
        <fullName evidence="3 7">Nuclease SbcCD subunit D</fullName>
    </recommendedName>
</protein>
<gene>
    <name evidence="7" type="primary">sbcD</name>
    <name evidence="10" type="ORF">J2Z76_001363</name>
</gene>
<dbReference type="InterPro" id="IPR029052">
    <property type="entry name" value="Metallo-depent_PP-like"/>
</dbReference>
<dbReference type="CDD" id="cd00840">
    <property type="entry name" value="MPP_Mre11_N"/>
    <property type="match status" value="1"/>
</dbReference>
<evidence type="ECO:0000256" key="3">
    <source>
        <dbReference type="ARBA" id="ARBA00013365"/>
    </source>
</evidence>